<evidence type="ECO:0000256" key="4">
    <source>
        <dbReference type="SAM" id="Coils"/>
    </source>
</evidence>
<keyword evidence="7" id="KW-1185">Reference proteome</keyword>
<dbReference type="Gene3D" id="3.40.50.300">
    <property type="entry name" value="P-loop containing nucleotide triphosphate hydrolases"/>
    <property type="match status" value="2"/>
</dbReference>
<feature type="domain" description="ABC transporter" evidence="5">
    <location>
        <begin position="332"/>
        <end position="548"/>
    </location>
</feature>
<dbReference type="PROSITE" id="PS50893">
    <property type="entry name" value="ABC_TRANSPORTER_2"/>
    <property type="match status" value="2"/>
</dbReference>
<gene>
    <name evidence="6" type="ORF">HGK34_05740</name>
</gene>
<dbReference type="InterPro" id="IPR050611">
    <property type="entry name" value="ABCF"/>
</dbReference>
<dbReference type="Proteomes" id="UP000675409">
    <property type="component" value="Unassembled WGS sequence"/>
</dbReference>
<dbReference type="InterPro" id="IPR003593">
    <property type="entry name" value="AAA+_ATPase"/>
</dbReference>
<dbReference type="GO" id="GO:0005524">
    <property type="term" value="F:ATP binding"/>
    <property type="evidence" value="ECO:0007669"/>
    <property type="project" value="UniProtKB-KW"/>
</dbReference>
<dbReference type="InterPro" id="IPR027417">
    <property type="entry name" value="P-loop_NTPase"/>
</dbReference>
<keyword evidence="3 6" id="KW-0067">ATP-binding</keyword>
<evidence type="ECO:0000256" key="2">
    <source>
        <dbReference type="ARBA" id="ARBA00022741"/>
    </source>
</evidence>
<dbReference type="EMBL" id="JABBYC010000005">
    <property type="protein sequence ID" value="MBL0885780.1"/>
    <property type="molecule type" value="Genomic_DNA"/>
</dbReference>
<evidence type="ECO:0000259" key="5">
    <source>
        <dbReference type="PROSITE" id="PS50893"/>
    </source>
</evidence>
<dbReference type="PANTHER" id="PTHR19211:SF6">
    <property type="entry name" value="BLL7188 PROTEIN"/>
    <property type="match status" value="1"/>
</dbReference>
<dbReference type="InterPro" id="IPR003439">
    <property type="entry name" value="ABC_transporter-like_ATP-bd"/>
</dbReference>
<comment type="caution">
    <text evidence="6">The sequence shown here is derived from an EMBL/GenBank/DDBJ whole genome shotgun (WGS) entry which is preliminary data.</text>
</comment>
<evidence type="ECO:0000256" key="1">
    <source>
        <dbReference type="ARBA" id="ARBA00022737"/>
    </source>
</evidence>
<keyword evidence="4" id="KW-0175">Coiled coil</keyword>
<keyword evidence="1" id="KW-0677">Repeat</keyword>
<reference evidence="6 7" key="1">
    <citation type="journal article" date="2021" name="Arch. Microbiol.">
        <title>Myceligenerans indicum sp. nov., an actinobacterium isolated from mangrove sediment of Sundarbans, India.</title>
        <authorList>
            <person name="Asha K."/>
            <person name="Bhadury P."/>
        </authorList>
    </citation>
    <scope>NUCLEOTIDE SEQUENCE [LARGE SCALE GENOMIC DNA]</scope>
    <source>
        <strain evidence="6 7">I2</strain>
    </source>
</reference>
<evidence type="ECO:0000313" key="6">
    <source>
        <dbReference type="EMBL" id="MBL0885780.1"/>
    </source>
</evidence>
<accession>A0ABS1LHR6</accession>
<dbReference type="SMART" id="SM00382">
    <property type="entry name" value="AAA"/>
    <property type="match status" value="2"/>
</dbReference>
<feature type="domain" description="ABC transporter" evidence="5">
    <location>
        <begin position="10"/>
        <end position="241"/>
    </location>
</feature>
<dbReference type="SUPFAM" id="SSF52540">
    <property type="entry name" value="P-loop containing nucleoside triphosphate hydrolases"/>
    <property type="match status" value="2"/>
</dbReference>
<name>A0ABS1LHR6_9MICO</name>
<dbReference type="RefSeq" id="WP_201845598.1">
    <property type="nucleotide sequence ID" value="NZ_JABBYC010000005.1"/>
</dbReference>
<dbReference type="PANTHER" id="PTHR19211">
    <property type="entry name" value="ATP-BINDING TRANSPORT PROTEIN-RELATED"/>
    <property type="match status" value="1"/>
</dbReference>
<evidence type="ECO:0000256" key="3">
    <source>
        <dbReference type="ARBA" id="ARBA00022840"/>
    </source>
</evidence>
<evidence type="ECO:0000313" key="7">
    <source>
        <dbReference type="Proteomes" id="UP000675409"/>
    </source>
</evidence>
<sequence length="548" mass="58575">MPLSASHPAVVLDDLTFAWPDGSVALQGISGAFGRGRTGLTGVNGAGKSTLLQLIARRLRPGSGTAYVSGTVDYLPQRLTLDVGATVADLLGVRPVVDAVRAITDGDVRAELFDVVGDDWDAERRCVAALAAAGLPADVDRTVAALSGGEAMLTAVVGLRLRGADVALLDEPTNNLDRDARERLHELVRGWRGALVVVSHDLELLDLMDETAELRAGSLATFGGPYSEYRAWLEVQQEAAEQALRTAEQTLRRERRHRIALEEKVAHSERQGRKDRTNRRYVPAAVRDRKNKAERSQGARRGLADDRVVAARAAVEAAERAVRDDDRIVVDLPDPDVPAGRWIALLTGADGGQHLLRGPERVALTGPNGAGKTTLLERLLHGGEMIRPPAGQAGGGTAPEVPAAASGTLLTDRVGYLPQRIDVLPDAATVLEAVREGAPDVPPGELRNRLARLLVRGDAVHRPVATLSGGERFRVAIARLLLADPPAQLLILDEPTNSLDVAGTERLLEALASYRGALLVVSHDQAFLDRLGPDRELRLDPGGVLTER</sequence>
<proteinExistence type="predicted"/>
<feature type="coiled-coil region" evidence="4">
    <location>
        <begin position="233"/>
        <end position="271"/>
    </location>
</feature>
<dbReference type="Pfam" id="PF00005">
    <property type="entry name" value="ABC_tran"/>
    <property type="match status" value="2"/>
</dbReference>
<organism evidence="6 7">
    <name type="scientific">Myceligenerans indicum</name>
    <dbReference type="NCBI Taxonomy" id="2593663"/>
    <lineage>
        <taxon>Bacteria</taxon>
        <taxon>Bacillati</taxon>
        <taxon>Actinomycetota</taxon>
        <taxon>Actinomycetes</taxon>
        <taxon>Micrococcales</taxon>
        <taxon>Promicromonosporaceae</taxon>
        <taxon>Myceligenerans</taxon>
    </lineage>
</organism>
<keyword evidence="2" id="KW-0547">Nucleotide-binding</keyword>
<protein>
    <submittedName>
        <fullName evidence="6">ABC-F family ATP-binding cassette domain-containing protein</fullName>
    </submittedName>
</protein>